<sequence>MTLKLSDNIRSFRKERSLTQEQLAEVLGVTTGAVYKWEAGLSIPDLSLIVEMADFFDTSMDVLIGYEMKNNRVEETLNRIREYIYNRDYTMISEAEKALKKYPNHFRIVHRCAQMYRIFGLELADEKKLRRSLELYEKARLLLNQNTDPLISEFTIYGDIADVYLSLGENEKAVEIFKKHNSAGLYNDRIGLTLATNGGDKDESLFYLSEALIASISSIIRTITGYVNVFFDNEEFEDAEAILLWLDQILSGLKYDNIPNSFDKLNGTFLSLLAHTQLALHKPDAAKQTLLRAKELALCFDAAPDYATNAMRFMHCEELSSTHDDLGATAVSGIEKTISSLEDQTLTNLWKEILKNETETA</sequence>
<accession>A0A6L5YTH9</accession>
<reference evidence="3 4" key="1">
    <citation type="submission" date="2019-08" db="EMBL/GenBank/DDBJ databases">
        <title>In-depth cultivation of the pig gut microbiome towards novel bacterial diversity and tailored functional studies.</title>
        <authorList>
            <person name="Wylensek D."/>
            <person name="Hitch T.C.A."/>
            <person name="Clavel T."/>
        </authorList>
    </citation>
    <scope>NUCLEOTIDE SEQUENCE [LARGE SCALE GENOMIC DNA]</scope>
    <source>
        <strain evidence="3 4">MUC/MUC-530-WT-4D</strain>
    </source>
</reference>
<dbReference type="RefSeq" id="WP_154430741.1">
    <property type="nucleotide sequence ID" value="NZ_VUNI01000025.1"/>
</dbReference>
<dbReference type="EMBL" id="VUNI01000025">
    <property type="protein sequence ID" value="MST75770.1"/>
    <property type="molecule type" value="Genomic_DNA"/>
</dbReference>
<dbReference type="Gene3D" id="1.10.260.40">
    <property type="entry name" value="lambda repressor-like DNA-binding domains"/>
    <property type="match status" value="1"/>
</dbReference>
<evidence type="ECO:0000256" key="1">
    <source>
        <dbReference type="ARBA" id="ARBA00023125"/>
    </source>
</evidence>
<keyword evidence="1" id="KW-0238">DNA-binding</keyword>
<dbReference type="PANTHER" id="PTHR46558">
    <property type="entry name" value="TRACRIPTIONAL REGULATORY PROTEIN-RELATED-RELATED"/>
    <property type="match status" value="1"/>
</dbReference>
<dbReference type="Gene3D" id="1.25.40.10">
    <property type="entry name" value="Tetratricopeptide repeat domain"/>
    <property type="match status" value="1"/>
</dbReference>
<dbReference type="GO" id="GO:0003677">
    <property type="term" value="F:DNA binding"/>
    <property type="evidence" value="ECO:0007669"/>
    <property type="project" value="UniProtKB-KW"/>
</dbReference>
<dbReference type="InterPro" id="IPR001387">
    <property type="entry name" value="Cro/C1-type_HTH"/>
</dbReference>
<dbReference type="SMART" id="SM00530">
    <property type="entry name" value="HTH_XRE"/>
    <property type="match status" value="1"/>
</dbReference>
<protein>
    <submittedName>
        <fullName evidence="3">Helix-turn-helix domain-containing protein</fullName>
    </submittedName>
</protein>
<dbReference type="Proteomes" id="UP000474024">
    <property type="component" value="Unassembled WGS sequence"/>
</dbReference>
<name>A0A6L5YTH9_9FIRM</name>
<dbReference type="InterPro" id="IPR010982">
    <property type="entry name" value="Lambda_DNA-bd_dom_sf"/>
</dbReference>
<feature type="domain" description="HTH cro/C1-type" evidence="2">
    <location>
        <begin position="9"/>
        <end position="63"/>
    </location>
</feature>
<keyword evidence="4" id="KW-1185">Reference proteome</keyword>
<comment type="caution">
    <text evidence="3">The sequence shown here is derived from an EMBL/GenBank/DDBJ whole genome shotgun (WGS) entry which is preliminary data.</text>
</comment>
<evidence type="ECO:0000259" key="2">
    <source>
        <dbReference type="PROSITE" id="PS50943"/>
    </source>
</evidence>
<dbReference type="SUPFAM" id="SSF47413">
    <property type="entry name" value="lambda repressor-like DNA-binding domains"/>
    <property type="match status" value="1"/>
</dbReference>
<dbReference type="AlphaFoldDB" id="A0A6L5YTH9"/>
<proteinExistence type="predicted"/>
<dbReference type="PANTHER" id="PTHR46558:SF11">
    <property type="entry name" value="HTH-TYPE TRANSCRIPTIONAL REGULATOR XRE"/>
    <property type="match status" value="1"/>
</dbReference>
<organism evidence="3 4">
    <name type="scientific">Roseburia porci</name>
    <dbReference type="NCBI Taxonomy" id="2605790"/>
    <lineage>
        <taxon>Bacteria</taxon>
        <taxon>Bacillati</taxon>
        <taxon>Bacillota</taxon>
        <taxon>Clostridia</taxon>
        <taxon>Lachnospirales</taxon>
        <taxon>Lachnospiraceae</taxon>
        <taxon>Roseburia</taxon>
    </lineage>
</organism>
<dbReference type="Pfam" id="PF01381">
    <property type="entry name" value="HTH_3"/>
    <property type="match status" value="1"/>
</dbReference>
<gene>
    <name evidence="3" type="ORF">FYJ75_12345</name>
</gene>
<evidence type="ECO:0000313" key="4">
    <source>
        <dbReference type="Proteomes" id="UP000474024"/>
    </source>
</evidence>
<dbReference type="PROSITE" id="PS50943">
    <property type="entry name" value="HTH_CROC1"/>
    <property type="match status" value="1"/>
</dbReference>
<evidence type="ECO:0000313" key="3">
    <source>
        <dbReference type="EMBL" id="MST75770.1"/>
    </source>
</evidence>
<dbReference type="SUPFAM" id="SSF48452">
    <property type="entry name" value="TPR-like"/>
    <property type="match status" value="1"/>
</dbReference>
<dbReference type="InterPro" id="IPR011990">
    <property type="entry name" value="TPR-like_helical_dom_sf"/>
</dbReference>
<dbReference type="CDD" id="cd00093">
    <property type="entry name" value="HTH_XRE"/>
    <property type="match status" value="1"/>
</dbReference>